<feature type="domain" description="Glycosyltransferase family 28 N-terminal" evidence="3">
    <location>
        <begin position="64"/>
        <end position="211"/>
    </location>
</feature>
<dbReference type="Proteomes" id="UP000030651">
    <property type="component" value="Unassembled WGS sequence"/>
</dbReference>
<dbReference type="Pfam" id="PF03033">
    <property type="entry name" value="Glyco_transf_28"/>
    <property type="match status" value="1"/>
</dbReference>
<dbReference type="KEGG" id="pfy:PFICI_07357"/>
<dbReference type="CDD" id="cd03784">
    <property type="entry name" value="GT1_Gtf-like"/>
    <property type="match status" value="1"/>
</dbReference>
<evidence type="ECO:0000259" key="3">
    <source>
        <dbReference type="Pfam" id="PF03033"/>
    </source>
</evidence>
<feature type="domain" description="Erythromycin biosynthesis protein CIII-like C-terminal" evidence="4">
    <location>
        <begin position="378"/>
        <end position="477"/>
    </location>
</feature>
<organism evidence="5 6">
    <name type="scientific">Pestalotiopsis fici (strain W106-1 / CGMCC3.15140)</name>
    <dbReference type="NCBI Taxonomy" id="1229662"/>
    <lineage>
        <taxon>Eukaryota</taxon>
        <taxon>Fungi</taxon>
        <taxon>Dikarya</taxon>
        <taxon>Ascomycota</taxon>
        <taxon>Pezizomycotina</taxon>
        <taxon>Sordariomycetes</taxon>
        <taxon>Xylariomycetidae</taxon>
        <taxon>Amphisphaeriales</taxon>
        <taxon>Sporocadaceae</taxon>
        <taxon>Pestalotiopsis</taxon>
    </lineage>
</organism>
<keyword evidence="1" id="KW-0808">Transferase</keyword>
<dbReference type="PANTHER" id="PTHR48050:SF27">
    <property type="entry name" value="GLUCOSYLTRANSFERASE, PUTATIVE (AFU_ORTHOLOGUE AFUA_7G04880)-RELATED"/>
    <property type="match status" value="1"/>
</dbReference>
<dbReference type="GO" id="GO:0005975">
    <property type="term" value="P:carbohydrate metabolic process"/>
    <property type="evidence" value="ECO:0007669"/>
    <property type="project" value="InterPro"/>
</dbReference>
<dbReference type="FunFam" id="3.40.50.2000:FF:000100">
    <property type="entry name" value="Glycosyltransferase family 1 protein"/>
    <property type="match status" value="1"/>
</dbReference>
<dbReference type="OMA" id="SHAIRYC"/>
<dbReference type="GO" id="GO:0016906">
    <property type="term" value="F:sterol 3-beta-glucosyltransferase activity"/>
    <property type="evidence" value="ECO:0007669"/>
    <property type="project" value="UniProtKB-ARBA"/>
</dbReference>
<protein>
    <submittedName>
        <fullName evidence="5">Uncharacterized protein</fullName>
    </submittedName>
</protein>
<dbReference type="GeneID" id="19272370"/>
<sequence length="762" mass="83487">MEDATKVQGNGRIEVNLTPAVYRRLSRLFPDPKPAPSDNEGHEEDPPPSYDDVTSTRFPTPLNIVIQVVGSRGDVQPFIALGNELQRHGHRVRLATHDVFHDFIRNSSLEFFPIGGDPADLMAYMVKNPGLIPSMKSLRAGDIQHKRRMVATMLDGCWRSCVHPDPDTGIPFVADAIIANPPSFAHVHCAEALSIPLHLMFTMPWSPTRAYAHPLADIKIKTPHISPEAANYFSYGVVEWMTWQGLGDVINEWRESIDLEAVPFSEGPSLVQTQKIPFTYCWSPSLVPKPFDWPGHIDVCGFFFREAPIFEPNKQLRAFLDAGPPPVYIGFGSIVIDDPSRLTAMIVDTVKRTGIRALISKGWSKLGFVDGQEVQSESIMLLDDCPHEWLFQHVAAVIHHGGAGTTACGLRYGVPTTIVPFFGDQPFWGEMVAAAGAGANPIPHQALTCEILADAIRFCLRPETFAAAKKISDRMRAELGVVRAVQSFHAQLPPVEKLQCDILPEQPAAWNYRGRRQDLKLSKVAYEILKEHLKLGRKSVTLYETKPVTIEPRRWDPVTSTTSAAIGYGVDMTKAVTDVVAKPVRVYRKAAFARKQQRSLEDTTAVAPGTVQQTTLNDLGKTQAASRPELPRPRSCGAPIGAAAVACASSLGHILTLHTKGVFVDVPLATTEGLRAIPKLYGHEVRDHGPVRDWKSGAEVAGKNFAYGLTEGIVDLFVEPVRGGRQEGALGVAKGLGKGLVSIGTKIPSGKFMQLICIMAYN</sequence>
<dbReference type="Gene3D" id="3.40.50.2000">
    <property type="entry name" value="Glycogen Phosphorylase B"/>
    <property type="match status" value="2"/>
</dbReference>
<dbReference type="eggNOG" id="KOG1192">
    <property type="taxonomic scope" value="Eukaryota"/>
</dbReference>
<dbReference type="HOGENOM" id="CLU_000537_1_1_1"/>
<dbReference type="Pfam" id="PF06722">
    <property type="entry name" value="EryCIII-like_C"/>
    <property type="match status" value="1"/>
</dbReference>
<evidence type="ECO:0000313" key="6">
    <source>
        <dbReference type="Proteomes" id="UP000030651"/>
    </source>
</evidence>
<dbReference type="InterPro" id="IPR002213">
    <property type="entry name" value="UDP_glucos_trans"/>
</dbReference>
<dbReference type="SUPFAM" id="SSF53756">
    <property type="entry name" value="UDP-Glycosyltransferase/glycogen phosphorylase"/>
    <property type="match status" value="1"/>
</dbReference>
<evidence type="ECO:0000313" key="5">
    <source>
        <dbReference type="EMBL" id="ETS79828.1"/>
    </source>
</evidence>
<dbReference type="InterPro" id="IPR010610">
    <property type="entry name" value="EryCIII-like_C"/>
</dbReference>
<evidence type="ECO:0000259" key="4">
    <source>
        <dbReference type="Pfam" id="PF06722"/>
    </source>
</evidence>
<proteinExistence type="predicted"/>
<dbReference type="RefSeq" id="XP_007834129.1">
    <property type="nucleotide sequence ID" value="XM_007835938.1"/>
</dbReference>
<evidence type="ECO:0000256" key="2">
    <source>
        <dbReference type="SAM" id="MobiDB-lite"/>
    </source>
</evidence>
<gene>
    <name evidence="5" type="ORF">PFICI_07357</name>
</gene>
<dbReference type="AlphaFoldDB" id="W3X128"/>
<reference evidence="6" key="1">
    <citation type="journal article" date="2015" name="BMC Genomics">
        <title>Genomic and transcriptomic analysis of the endophytic fungus Pestalotiopsis fici reveals its lifestyle and high potential for synthesis of natural products.</title>
        <authorList>
            <person name="Wang X."/>
            <person name="Zhang X."/>
            <person name="Liu L."/>
            <person name="Xiang M."/>
            <person name="Wang W."/>
            <person name="Sun X."/>
            <person name="Che Y."/>
            <person name="Guo L."/>
            <person name="Liu G."/>
            <person name="Guo L."/>
            <person name="Wang C."/>
            <person name="Yin W.B."/>
            <person name="Stadler M."/>
            <person name="Zhang X."/>
            <person name="Liu X."/>
        </authorList>
    </citation>
    <scope>NUCLEOTIDE SEQUENCE [LARGE SCALE GENOMIC DNA]</scope>
    <source>
        <strain evidence="6">W106-1 / CGMCC3.15140</strain>
    </source>
</reference>
<dbReference type="InterPro" id="IPR004276">
    <property type="entry name" value="GlycoTrans_28_N"/>
</dbReference>
<dbReference type="OrthoDB" id="5835829at2759"/>
<name>W3X128_PESFW</name>
<feature type="region of interest" description="Disordered" evidence="2">
    <location>
        <begin position="598"/>
        <end position="633"/>
    </location>
</feature>
<dbReference type="EMBL" id="KI912113">
    <property type="protein sequence ID" value="ETS79828.1"/>
    <property type="molecule type" value="Genomic_DNA"/>
</dbReference>
<keyword evidence="6" id="KW-1185">Reference proteome</keyword>
<dbReference type="FunFam" id="3.40.50.2000:FF:000009">
    <property type="entry name" value="Sterol 3-beta-glucosyltransferase UGT80A2"/>
    <property type="match status" value="1"/>
</dbReference>
<dbReference type="InterPro" id="IPR050426">
    <property type="entry name" value="Glycosyltransferase_28"/>
</dbReference>
<evidence type="ECO:0000256" key="1">
    <source>
        <dbReference type="ARBA" id="ARBA00022679"/>
    </source>
</evidence>
<dbReference type="PANTHER" id="PTHR48050">
    <property type="entry name" value="STEROL 3-BETA-GLUCOSYLTRANSFERASE"/>
    <property type="match status" value="1"/>
</dbReference>
<dbReference type="InParanoid" id="W3X128"/>
<feature type="region of interest" description="Disordered" evidence="2">
    <location>
        <begin position="26"/>
        <end position="56"/>
    </location>
</feature>
<accession>W3X128</accession>